<dbReference type="InterPro" id="IPR015330">
    <property type="entry name" value="DNA_primase/pol_bifunc_N"/>
</dbReference>
<protein>
    <submittedName>
        <fullName evidence="2">DNA primase/polymerase, bifunctional, N-terminal</fullName>
    </submittedName>
</protein>
<dbReference type="Gene3D" id="3.40.50.300">
    <property type="entry name" value="P-loop containing nucleotide triphosphate hydrolases"/>
    <property type="match status" value="1"/>
</dbReference>
<evidence type="ECO:0000313" key="2">
    <source>
        <dbReference type="EMBL" id="CAB4148731.1"/>
    </source>
</evidence>
<dbReference type="SUPFAM" id="SSF56747">
    <property type="entry name" value="Prim-pol domain"/>
    <property type="match status" value="1"/>
</dbReference>
<feature type="domain" description="DNA primase/polymerase bifunctional N-terminal" evidence="1">
    <location>
        <begin position="9"/>
        <end position="192"/>
    </location>
</feature>
<dbReference type="InterPro" id="IPR027417">
    <property type="entry name" value="P-loop_NTPase"/>
</dbReference>
<dbReference type="Pfam" id="PF13481">
    <property type="entry name" value="AAA_25"/>
    <property type="match status" value="1"/>
</dbReference>
<evidence type="ECO:0000259" key="1">
    <source>
        <dbReference type="SMART" id="SM00943"/>
    </source>
</evidence>
<dbReference type="EMBL" id="LR796509">
    <property type="protein sequence ID" value="CAB4148731.1"/>
    <property type="molecule type" value="Genomic_DNA"/>
</dbReference>
<dbReference type="Pfam" id="PF09250">
    <property type="entry name" value="Prim-Pol"/>
    <property type="match status" value="1"/>
</dbReference>
<reference evidence="2" key="1">
    <citation type="submission" date="2020-04" db="EMBL/GenBank/DDBJ databases">
        <authorList>
            <person name="Chiriac C."/>
            <person name="Salcher M."/>
            <person name="Ghai R."/>
            <person name="Kavagutti S V."/>
        </authorList>
    </citation>
    <scope>NUCLEOTIDE SEQUENCE</scope>
</reference>
<dbReference type="Gene3D" id="3.30.720.160">
    <property type="entry name" value="Bifunctional DNA primase/polymerase, N-terminal"/>
    <property type="match status" value="1"/>
</dbReference>
<name>A0A6J5MRT7_9CAUD</name>
<accession>A0A6J5MRT7</accession>
<dbReference type="SUPFAM" id="SSF52540">
    <property type="entry name" value="P-loop containing nucleoside triphosphate hydrolases"/>
    <property type="match status" value="1"/>
</dbReference>
<dbReference type="SMART" id="SM00943">
    <property type="entry name" value="Prim-Pol"/>
    <property type="match status" value="1"/>
</dbReference>
<organism evidence="2">
    <name type="scientific">uncultured Caudovirales phage</name>
    <dbReference type="NCBI Taxonomy" id="2100421"/>
    <lineage>
        <taxon>Viruses</taxon>
        <taxon>Duplodnaviria</taxon>
        <taxon>Heunggongvirae</taxon>
        <taxon>Uroviricota</taxon>
        <taxon>Caudoviricetes</taxon>
        <taxon>Peduoviridae</taxon>
        <taxon>Maltschvirus</taxon>
        <taxon>Maltschvirus maltsch</taxon>
    </lineage>
</organism>
<proteinExistence type="predicted"/>
<gene>
    <name evidence="2" type="ORF">UFOVP534_22</name>
</gene>
<sequence>MTNEILTTALRFAAQGIVVVPVATDGSKRPGVGSWKQYQERQPTQDELLNWFNNDQVQGLGVITGPISGNLLMIEWEGRAIEQKLHLAAKEAMKASGLEYLWEILTNGYSEMTPSGGIHFLVKINGAAIEGNTKLASKAGEDGGCLIETRGAGGFSICAPSGGSAHPNGKSWTMIAGSIETIPTITEKELWELFTILKTFDEMPKSEITKQELTKREFNPAMPGDDYNSRMTWEEILEPLGWKKVYTQSQVTYWRRPNKDEGISASTNYGGYDTFFVFSTSTTFESEKGYSKFAVYAHLNHHNDFKAAAQALRFLGFGSGKTEISNYEYNPTTGEIFDGAETLSDIDYLTAQEIKMIRARRMAKKVLDAEEAESNYHTPIYVRSLSDELKLPIEEVKWTIKDVFPTGANVTLTAQYKAGKTTLINSLAKSLADGEKFLNYFDQPDHKGRIVIFNYEVSENQYRRWMNDVAIESSDKITLVHLRGKRLPLIVPRVEDLIVSILKDLDAQTWILDPFARAFTGCGDENSNSDVGVFLDTLDVIKDRAGVSNLVLPIHTGRAQENGVDRARGATRLDDWADVRWLLKKTQDGRFFSADGRDVMQEEQMLTFDETTRSLTLGGVDSRMAKKRGLEDMWIDVVSSNPGLSTSQLSDILGKRYDDKGLKAGRDAALRHHKVKTSEMGRTTVWYPADHFGTWEQGSVAN</sequence>